<dbReference type="FunFam" id="1.25.40.10:FF:000690">
    <property type="entry name" value="Pentatricopeptide repeat-containing protein"/>
    <property type="match status" value="1"/>
</dbReference>
<dbReference type="Proteomes" id="UP001642360">
    <property type="component" value="Unassembled WGS sequence"/>
</dbReference>
<dbReference type="SUPFAM" id="SSF48452">
    <property type="entry name" value="TPR-like"/>
    <property type="match status" value="1"/>
</dbReference>
<feature type="repeat" description="PPR" evidence="3">
    <location>
        <begin position="156"/>
        <end position="186"/>
    </location>
</feature>
<evidence type="ECO:0000313" key="4">
    <source>
        <dbReference type="EMBL" id="CAK9186527.1"/>
    </source>
</evidence>
<dbReference type="Gene3D" id="1.25.40.10">
    <property type="entry name" value="Tetratricopeptide repeat domain"/>
    <property type="match status" value="4"/>
</dbReference>
<dbReference type="AlphaFoldDB" id="A0ABC8UZK8"/>
<dbReference type="Pfam" id="PF20431">
    <property type="entry name" value="E_motif"/>
    <property type="match status" value="1"/>
</dbReference>
<feature type="repeat" description="PPR" evidence="3">
    <location>
        <begin position="314"/>
        <end position="349"/>
    </location>
</feature>
<evidence type="ECO:0000256" key="3">
    <source>
        <dbReference type="PROSITE-ProRule" id="PRU00708"/>
    </source>
</evidence>
<sequence>MLVCANSNQPWNSPLPTLSLLPKCKTQIDVNQIHSRLITTGFIKNSFLTTKLILSFCSSPYTPLIQFARYLFFSQQFVQNKRNQEDPFLWNTIIKSFSHGDDPKQAVLIFCSMLENGVCVDKYSFSLVLKACSRMGFIEQGMQIHGLMRKFELGSDVFLHNCLICMYMRHRRIEFARQVFDRMRCRDSVSYNLMIDGYVKCRMVNMARELFDSMPVEMRNLISWNSMISGYSQLEDGLKVAWKLLEKMPERDLVSWNSMIDCCVKCGKMDMARALFDSMPERDVVSWGIMIDGYAKIGNLHVARGLFDGIPDRDVISCNAMMAGYVRNGCCTEALKVFHDLLSQSSLSPDNATLSIALSAIAQLGLVDEGVHIHRYIEDNGFIMGGNLGVALVAMYAKCGRIENAVLVFEDIEEKSVDHWNAMIGGLAFHGLGELAFDLFLEMERLSVKPDDITFIGVLSACSHAGLLKEGQMCFEIMRRVYKLEPKLQHYGCMVDILGRAGHVEQATKFVEEMPIEPNDVVWRTLLGACKNYEYLGIGEPVANHLMGIDSYNSSSYVLLSNMYAHCGLWEYVKRVRTMMKGRNLKKIAGCSWIELEGTVHEFFVGDTSHHQVREIYSMLDRSLTLNSEVTPYKLCVGNQM</sequence>
<proteinExistence type="inferred from homology"/>
<feature type="repeat" description="PPR" evidence="3">
    <location>
        <begin position="416"/>
        <end position="450"/>
    </location>
</feature>
<evidence type="ECO:0000256" key="2">
    <source>
        <dbReference type="ARBA" id="ARBA00022737"/>
    </source>
</evidence>
<feature type="repeat" description="PPR" evidence="3">
    <location>
        <begin position="252"/>
        <end position="286"/>
    </location>
</feature>
<gene>
    <name evidence="4" type="ORF">ILEXP_LOCUS57022</name>
</gene>
<dbReference type="InterPro" id="IPR011990">
    <property type="entry name" value="TPR-like_helical_dom_sf"/>
</dbReference>
<feature type="repeat" description="PPR" evidence="3">
    <location>
        <begin position="220"/>
        <end position="251"/>
    </location>
</feature>
<dbReference type="PANTHER" id="PTHR47926:SF456">
    <property type="entry name" value="PENTATRICOPEPTIDE REPEAT-CONTAINING PROTEIN ELI1, CHLOROPLASTIC"/>
    <property type="match status" value="1"/>
</dbReference>
<protein>
    <recommendedName>
        <fullName evidence="6">Chlororespiratory reduction 4</fullName>
    </recommendedName>
</protein>
<dbReference type="InterPro" id="IPR046960">
    <property type="entry name" value="PPR_At4g14850-like_plant"/>
</dbReference>
<reference evidence="4 5" key="1">
    <citation type="submission" date="2024-02" db="EMBL/GenBank/DDBJ databases">
        <authorList>
            <person name="Vignale AGUSTIN F."/>
            <person name="Sosa J E."/>
            <person name="Modenutti C."/>
        </authorList>
    </citation>
    <scope>NUCLEOTIDE SEQUENCE [LARGE SCALE GENOMIC DNA]</scope>
</reference>
<dbReference type="PANTHER" id="PTHR47926">
    <property type="entry name" value="PENTATRICOPEPTIDE REPEAT-CONTAINING PROTEIN"/>
    <property type="match status" value="1"/>
</dbReference>
<dbReference type="InterPro" id="IPR002885">
    <property type="entry name" value="PPR_rpt"/>
</dbReference>
<dbReference type="EMBL" id="CAUOFW020009613">
    <property type="protein sequence ID" value="CAK9186527.1"/>
    <property type="molecule type" value="Genomic_DNA"/>
</dbReference>
<evidence type="ECO:0008006" key="6">
    <source>
        <dbReference type="Google" id="ProtNLM"/>
    </source>
</evidence>
<dbReference type="InterPro" id="IPR046848">
    <property type="entry name" value="E_motif"/>
</dbReference>
<dbReference type="NCBIfam" id="TIGR00756">
    <property type="entry name" value="PPR"/>
    <property type="match status" value="7"/>
</dbReference>
<evidence type="ECO:0000256" key="1">
    <source>
        <dbReference type="ARBA" id="ARBA00006643"/>
    </source>
</evidence>
<comment type="caution">
    <text evidence="4">The sequence shown here is derived from an EMBL/GenBank/DDBJ whole genome shotgun (WGS) entry which is preliminary data.</text>
</comment>
<organism evidence="4 5">
    <name type="scientific">Ilex paraguariensis</name>
    <name type="common">yerba mate</name>
    <dbReference type="NCBI Taxonomy" id="185542"/>
    <lineage>
        <taxon>Eukaryota</taxon>
        <taxon>Viridiplantae</taxon>
        <taxon>Streptophyta</taxon>
        <taxon>Embryophyta</taxon>
        <taxon>Tracheophyta</taxon>
        <taxon>Spermatophyta</taxon>
        <taxon>Magnoliopsida</taxon>
        <taxon>eudicotyledons</taxon>
        <taxon>Gunneridae</taxon>
        <taxon>Pentapetalae</taxon>
        <taxon>asterids</taxon>
        <taxon>campanulids</taxon>
        <taxon>Aquifoliales</taxon>
        <taxon>Aquifoliaceae</taxon>
        <taxon>Ilex</taxon>
    </lineage>
</organism>
<dbReference type="Pfam" id="PF01535">
    <property type="entry name" value="PPR"/>
    <property type="match status" value="7"/>
</dbReference>
<dbReference type="GO" id="GO:0003729">
    <property type="term" value="F:mRNA binding"/>
    <property type="evidence" value="ECO:0007669"/>
    <property type="project" value="UniProtKB-ARBA"/>
</dbReference>
<name>A0ABC8UZK8_9AQUA</name>
<evidence type="ECO:0000313" key="5">
    <source>
        <dbReference type="Proteomes" id="UP001642360"/>
    </source>
</evidence>
<keyword evidence="5" id="KW-1185">Reference proteome</keyword>
<dbReference type="PROSITE" id="PS51375">
    <property type="entry name" value="PPR"/>
    <property type="match status" value="7"/>
</dbReference>
<comment type="similarity">
    <text evidence="1">Belongs to the PPR family. PCMP-H subfamily.</text>
</comment>
<feature type="repeat" description="PPR" evidence="3">
    <location>
        <begin position="86"/>
        <end position="120"/>
    </location>
</feature>
<keyword evidence="2" id="KW-0677">Repeat</keyword>
<feature type="repeat" description="PPR" evidence="3">
    <location>
        <begin position="187"/>
        <end position="217"/>
    </location>
</feature>
<accession>A0ABC8UZK8</accession>
<dbReference type="Pfam" id="PF13041">
    <property type="entry name" value="PPR_2"/>
    <property type="match status" value="3"/>
</dbReference>